<sequence>MNKKRRPPFLLRLVVPAAALLAAVALGSPHQAHAYGWSTVTVDAEADVSSGSIAVDANGDPMISYQDATDRSLKFATCDMSATGCDASGDWTTKVAVDSTGTVGLYTSIAVDGNGDPMISYHDYSNQNLKFAICDRSESIGGNCDQTADWSTVTVDAEGNVSRYLSLALNDSGDPMISYFDFGLKFAICD</sequence>
<reference evidence="1" key="1">
    <citation type="journal article" date="2014" name="Front. Microbiol.">
        <title>High frequency of phylogenetically diverse reductive dehalogenase-homologous genes in deep subseafloor sedimentary metagenomes.</title>
        <authorList>
            <person name="Kawai M."/>
            <person name="Futagami T."/>
            <person name="Toyoda A."/>
            <person name="Takaki Y."/>
            <person name="Nishi S."/>
            <person name="Hori S."/>
            <person name="Arai W."/>
            <person name="Tsubouchi T."/>
            <person name="Morono Y."/>
            <person name="Uchiyama I."/>
            <person name="Ito T."/>
            <person name="Fujiyama A."/>
            <person name="Inagaki F."/>
            <person name="Takami H."/>
        </authorList>
    </citation>
    <scope>NUCLEOTIDE SEQUENCE</scope>
    <source>
        <strain evidence="1">Expedition CK06-06</strain>
    </source>
</reference>
<accession>X0VBV1</accession>
<gene>
    <name evidence="1" type="ORF">S01H1_56045</name>
</gene>
<comment type="caution">
    <text evidence="1">The sequence shown here is derived from an EMBL/GenBank/DDBJ whole genome shotgun (WGS) entry which is preliminary data.</text>
</comment>
<dbReference type="EMBL" id="BARS01036465">
    <property type="protein sequence ID" value="GAG15564.1"/>
    <property type="molecule type" value="Genomic_DNA"/>
</dbReference>
<feature type="non-terminal residue" evidence="1">
    <location>
        <position position="190"/>
    </location>
</feature>
<dbReference type="Gene3D" id="2.120.10.70">
    <property type="entry name" value="Fucose-specific lectin"/>
    <property type="match status" value="1"/>
</dbReference>
<protein>
    <submittedName>
        <fullName evidence="1">Uncharacterized protein</fullName>
    </submittedName>
</protein>
<proteinExistence type="predicted"/>
<organism evidence="1">
    <name type="scientific">marine sediment metagenome</name>
    <dbReference type="NCBI Taxonomy" id="412755"/>
    <lineage>
        <taxon>unclassified sequences</taxon>
        <taxon>metagenomes</taxon>
        <taxon>ecological metagenomes</taxon>
    </lineage>
</organism>
<evidence type="ECO:0000313" key="1">
    <source>
        <dbReference type="EMBL" id="GAG15564.1"/>
    </source>
</evidence>
<name>X0VBV1_9ZZZZ</name>
<dbReference type="AlphaFoldDB" id="X0VBV1"/>